<keyword evidence="3" id="KW-1185">Reference proteome</keyword>
<evidence type="ECO:0000259" key="1">
    <source>
        <dbReference type="Pfam" id="PF05585"/>
    </source>
</evidence>
<evidence type="ECO:0000313" key="2">
    <source>
        <dbReference type="EMBL" id="KAH7968047.1"/>
    </source>
</evidence>
<sequence>MYREKTKKKNCASSIAETLRDRSRQAKEILTFLRIQVEIRQEGRLQSRRRRHLTILCELSRPAEGPQSNAEYPPLHEPPPPTMRTVTTAQKSGCRLRLVRMLFDSSSQRTYIHADVARILKCSVVGKEELSLVTFGGSKARRRICTEHVNVRLHSQFDESAISLEALTIPEICAVTRQPLGPNLLEREYNVADSFQPNTWQAEEISVIIAWNTYWQVTIAKIDHISTRITSIDTTIGWMAQGLIKCRICTPSSALFVSSRSSATEIEVYSTSRFDAIGIDGTHSRI</sequence>
<dbReference type="Proteomes" id="UP000821837">
    <property type="component" value="Unassembled WGS sequence"/>
</dbReference>
<reference evidence="2" key="2">
    <citation type="submission" date="2021-09" db="EMBL/GenBank/DDBJ databases">
        <authorList>
            <person name="Jia N."/>
            <person name="Wang J."/>
            <person name="Shi W."/>
            <person name="Du L."/>
            <person name="Sun Y."/>
            <person name="Zhan W."/>
            <person name="Jiang J."/>
            <person name="Wang Q."/>
            <person name="Zhang B."/>
            <person name="Ji P."/>
            <person name="Sakyi L.B."/>
            <person name="Cui X."/>
            <person name="Yuan T."/>
            <person name="Jiang B."/>
            <person name="Yang W."/>
            <person name="Lam T.T.-Y."/>
            <person name="Chang Q."/>
            <person name="Ding S."/>
            <person name="Wang X."/>
            <person name="Zhu J."/>
            <person name="Ruan X."/>
            <person name="Zhao L."/>
            <person name="Wei J."/>
            <person name="Que T."/>
            <person name="Du C."/>
            <person name="Cheng J."/>
            <person name="Dai P."/>
            <person name="Han X."/>
            <person name="Huang E."/>
            <person name="Gao Y."/>
            <person name="Liu J."/>
            <person name="Shao H."/>
            <person name="Ye R."/>
            <person name="Li L."/>
            <person name="Wei W."/>
            <person name="Wang X."/>
            <person name="Wang C."/>
            <person name="Huo Q."/>
            <person name="Li W."/>
            <person name="Guo W."/>
            <person name="Chen H."/>
            <person name="Chen S."/>
            <person name="Zhou L."/>
            <person name="Zhou L."/>
            <person name="Ni X."/>
            <person name="Tian J."/>
            <person name="Zhou Y."/>
            <person name="Sheng Y."/>
            <person name="Liu T."/>
            <person name="Pan Y."/>
            <person name="Xia L."/>
            <person name="Li J."/>
            <person name="Zhao F."/>
            <person name="Cao W."/>
        </authorList>
    </citation>
    <scope>NUCLEOTIDE SEQUENCE</scope>
    <source>
        <strain evidence="2">Rsan-2018</strain>
        <tissue evidence="2">Larvae</tissue>
    </source>
</reference>
<dbReference type="Pfam" id="PF05585">
    <property type="entry name" value="DUF1758"/>
    <property type="match status" value="1"/>
</dbReference>
<dbReference type="VEuPathDB" id="VectorBase:RSAN_036604"/>
<name>A0A9D4Q517_RHISA</name>
<protein>
    <recommendedName>
        <fullName evidence="1">DUF1758 domain-containing protein</fullName>
    </recommendedName>
</protein>
<proteinExistence type="predicted"/>
<dbReference type="VEuPathDB" id="VectorBase:RSAN_045344"/>
<dbReference type="InterPro" id="IPR008737">
    <property type="entry name" value="DUF1758"/>
</dbReference>
<gene>
    <name evidence="2" type="ORF">HPB52_005532</name>
</gene>
<evidence type="ECO:0000313" key="3">
    <source>
        <dbReference type="Proteomes" id="UP000821837"/>
    </source>
</evidence>
<dbReference type="AlphaFoldDB" id="A0A9D4Q517"/>
<comment type="caution">
    <text evidence="2">The sequence shown here is derived from an EMBL/GenBank/DDBJ whole genome shotgun (WGS) entry which is preliminary data.</text>
</comment>
<organism evidence="2 3">
    <name type="scientific">Rhipicephalus sanguineus</name>
    <name type="common">Brown dog tick</name>
    <name type="synonym">Ixodes sanguineus</name>
    <dbReference type="NCBI Taxonomy" id="34632"/>
    <lineage>
        <taxon>Eukaryota</taxon>
        <taxon>Metazoa</taxon>
        <taxon>Ecdysozoa</taxon>
        <taxon>Arthropoda</taxon>
        <taxon>Chelicerata</taxon>
        <taxon>Arachnida</taxon>
        <taxon>Acari</taxon>
        <taxon>Parasitiformes</taxon>
        <taxon>Ixodida</taxon>
        <taxon>Ixodoidea</taxon>
        <taxon>Ixodidae</taxon>
        <taxon>Rhipicephalinae</taxon>
        <taxon>Rhipicephalus</taxon>
        <taxon>Rhipicephalus</taxon>
    </lineage>
</organism>
<dbReference type="EMBL" id="JABSTV010001248">
    <property type="protein sequence ID" value="KAH7968047.1"/>
    <property type="molecule type" value="Genomic_DNA"/>
</dbReference>
<reference evidence="2" key="1">
    <citation type="journal article" date="2020" name="Cell">
        <title>Large-Scale Comparative Analyses of Tick Genomes Elucidate Their Genetic Diversity and Vector Capacities.</title>
        <authorList>
            <consortium name="Tick Genome and Microbiome Consortium (TIGMIC)"/>
            <person name="Jia N."/>
            <person name="Wang J."/>
            <person name="Shi W."/>
            <person name="Du L."/>
            <person name="Sun Y."/>
            <person name="Zhan W."/>
            <person name="Jiang J.F."/>
            <person name="Wang Q."/>
            <person name="Zhang B."/>
            <person name="Ji P."/>
            <person name="Bell-Sakyi L."/>
            <person name="Cui X.M."/>
            <person name="Yuan T.T."/>
            <person name="Jiang B.G."/>
            <person name="Yang W.F."/>
            <person name="Lam T.T."/>
            <person name="Chang Q.C."/>
            <person name="Ding S.J."/>
            <person name="Wang X.J."/>
            <person name="Zhu J.G."/>
            <person name="Ruan X.D."/>
            <person name="Zhao L."/>
            <person name="Wei J.T."/>
            <person name="Ye R.Z."/>
            <person name="Que T.C."/>
            <person name="Du C.H."/>
            <person name="Zhou Y.H."/>
            <person name="Cheng J.X."/>
            <person name="Dai P.F."/>
            <person name="Guo W.B."/>
            <person name="Han X.H."/>
            <person name="Huang E.J."/>
            <person name="Li L.F."/>
            <person name="Wei W."/>
            <person name="Gao Y.C."/>
            <person name="Liu J.Z."/>
            <person name="Shao H.Z."/>
            <person name="Wang X."/>
            <person name="Wang C.C."/>
            <person name="Yang T.C."/>
            <person name="Huo Q.B."/>
            <person name="Li W."/>
            <person name="Chen H.Y."/>
            <person name="Chen S.E."/>
            <person name="Zhou L.G."/>
            <person name="Ni X.B."/>
            <person name="Tian J.H."/>
            <person name="Sheng Y."/>
            <person name="Liu T."/>
            <person name="Pan Y.S."/>
            <person name="Xia L.Y."/>
            <person name="Li J."/>
            <person name="Zhao F."/>
            <person name="Cao W.C."/>
        </authorList>
    </citation>
    <scope>NUCLEOTIDE SEQUENCE</scope>
    <source>
        <strain evidence="2">Rsan-2018</strain>
    </source>
</reference>
<accession>A0A9D4Q517</accession>
<feature type="domain" description="DUF1758" evidence="1">
    <location>
        <begin position="86"/>
        <end position="139"/>
    </location>
</feature>